<evidence type="ECO:0000256" key="3">
    <source>
        <dbReference type="ARBA" id="ARBA00023055"/>
    </source>
</evidence>
<feature type="transmembrane region" description="Helical" evidence="7">
    <location>
        <begin position="12"/>
        <end position="41"/>
    </location>
</feature>
<dbReference type="InterPro" id="IPR000008">
    <property type="entry name" value="C2_dom"/>
</dbReference>
<dbReference type="SUPFAM" id="SSF49562">
    <property type="entry name" value="C2 domain (Calcium/lipid-binding domain, CaLB)"/>
    <property type="match status" value="1"/>
</dbReference>
<dbReference type="PROSITE" id="PS51847">
    <property type="entry name" value="SMP"/>
    <property type="match status" value="1"/>
</dbReference>
<dbReference type="Pfam" id="PF00168">
    <property type="entry name" value="C2"/>
    <property type="match status" value="1"/>
</dbReference>
<dbReference type="SMART" id="SM00239">
    <property type="entry name" value="C2"/>
    <property type="match status" value="1"/>
</dbReference>
<feature type="domain" description="C2" evidence="8">
    <location>
        <begin position="269"/>
        <end position="383"/>
    </location>
</feature>
<dbReference type="Gene3D" id="2.60.40.150">
    <property type="entry name" value="C2 domain"/>
    <property type="match status" value="1"/>
</dbReference>
<dbReference type="OMA" id="CHININK"/>
<evidence type="ECO:0000259" key="8">
    <source>
        <dbReference type="PROSITE" id="PS50004"/>
    </source>
</evidence>
<keyword evidence="7" id="KW-1133">Transmembrane helix</keyword>
<keyword evidence="3" id="KW-0445">Lipid transport</keyword>
<feature type="compositionally biased region" description="Low complexity" evidence="6">
    <location>
        <begin position="418"/>
        <end position="431"/>
    </location>
</feature>
<evidence type="ECO:0008006" key="12">
    <source>
        <dbReference type="Google" id="ProtNLM"/>
    </source>
</evidence>
<dbReference type="Proteomes" id="UP000243459">
    <property type="component" value="Chromosome 5"/>
</dbReference>
<keyword evidence="7" id="KW-0812">Transmembrane</keyword>
<evidence type="ECO:0000256" key="6">
    <source>
        <dbReference type="SAM" id="MobiDB-lite"/>
    </source>
</evidence>
<evidence type="ECO:0000256" key="2">
    <source>
        <dbReference type="ARBA" id="ARBA00022448"/>
    </source>
</evidence>
<name>A0A5P1EVU8_ASPOF</name>
<evidence type="ECO:0000256" key="4">
    <source>
        <dbReference type="ARBA" id="ARBA00023121"/>
    </source>
</evidence>
<accession>A0A5P1EVU8</accession>
<keyword evidence="5 7" id="KW-0472">Membrane</keyword>
<dbReference type="InterPro" id="IPR031468">
    <property type="entry name" value="SMP_LBD"/>
</dbReference>
<protein>
    <recommendedName>
        <fullName evidence="12">C2 domain-containing protein</fullName>
    </recommendedName>
</protein>
<feature type="domain" description="SMP-LTD" evidence="9">
    <location>
        <begin position="71"/>
        <end position="265"/>
    </location>
</feature>
<dbReference type="GO" id="GO:0016020">
    <property type="term" value="C:membrane"/>
    <property type="evidence" value="ECO:0007669"/>
    <property type="project" value="UniProtKB-SubCell"/>
</dbReference>
<evidence type="ECO:0000313" key="10">
    <source>
        <dbReference type="EMBL" id="ONK69964.1"/>
    </source>
</evidence>
<dbReference type="OrthoDB" id="270970at2759"/>
<evidence type="ECO:0000313" key="11">
    <source>
        <dbReference type="Proteomes" id="UP000243459"/>
    </source>
</evidence>
<feature type="compositionally biased region" description="Polar residues" evidence="6">
    <location>
        <begin position="449"/>
        <end position="466"/>
    </location>
</feature>
<keyword evidence="2" id="KW-0813">Transport</keyword>
<dbReference type="InterPro" id="IPR035892">
    <property type="entry name" value="C2_domain_sf"/>
</dbReference>
<reference evidence="11" key="1">
    <citation type="journal article" date="2017" name="Nat. Commun.">
        <title>The asparagus genome sheds light on the origin and evolution of a young Y chromosome.</title>
        <authorList>
            <person name="Harkess A."/>
            <person name="Zhou J."/>
            <person name="Xu C."/>
            <person name="Bowers J.E."/>
            <person name="Van der Hulst R."/>
            <person name="Ayyampalayam S."/>
            <person name="Mercati F."/>
            <person name="Riccardi P."/>
            <person name="McKain M.R."/>
            <person name="Kakrana A."/>
            <person name="Tang H."/>
            <person name="Ray J."/>
            <person name="Groenendijk J."/>
            <person name="Arikit S."/>
            <person name="Mathioni S.M."/>
            <person name="Nakano M."/>
            <person name="Shan H."/>
            <person name="Telgmann-Rauber A."/>
            <person name="Kanno A."/>
            <person name="Yue Z."/>
            <person name="Chen H."/>
            <person name="Li W."/>
            <person name="Chen Y."/>
            <person name="Xu X."/>
            <person name="Zhang Y."/>
            <person name="Luo S."/>
            <person name="Chen H."/>
            <person name="Gao J."/>
            <person name="Mao Z."/>
            <person name="Pires J.C."/>
            <person name="Luo M."/>
            <person name="Kudrna D."/>
            <person name="Wing R.A."/>
            <person name="Meyers B.C."/>
            <person name="Yi K."/>
            <person name="Kong H."/>
            <person name="Lavrijsen P."/>
            <person name="Sunseri F."/>
            <person name="Falavigna A."/>
            <person name="Ye Y."/>
            <person name="Leebens-Mack J.H."/>
            <person name="Chen G."/>
        </authorList>
    </citation>
    <scope>NUCLEOTIDE SEQUENCE [LARGE SCALE GENOMIC DNA]</scope>
    <source>
        <strain evidence="11">cv. DH0086</strain>
    </source>
</reference>
<organism evidence="10 11">
    <name type="scientific">Asparagus officinalis</name>
    <name type="common">Garden asparagus</name>
    <dbReference type="NCBI Taxonomy" id="4686"/>
    <lineage>
        <taxon>Eukaryota</taxon>
        <taxon>Viridiplantae</taxon>
        <taxon>Streptophyta</taxon>
        <taxon>Embryophyta</taxon>
        <taxon>Tracheophyta</taxon>
        <taxon>Spermatophyta</taxon>
        <taxon>Magnoliopsida</taxon>
        <taxon>Liliopsida</taxon>
        <taxon>Asparagales</taxon>
        <taxon>Asparagaceae</taxon>
        <taxon>Asparagoideae</taxon>
        <taxon>Asparagus</taxon>
    </lineage>
</organism>
<keyword evidence="11" id="KW-1185">Reference proteome</keyword>
<dbReference type="GO" id="GO:0006869">
    <property type="term" value="P:lipid transport"/>
    <property type="evidence" value="ECO:0007669"/>
    <property type="project" value="UniProtKB-KW"/>
</dbReference>
<feature type="compositionally biased region" description="Basic and acidic residues" evidence="6">
    <location>
        <begin position="405"/>
        <end position="414"/>
    </location>
</feature>
<evidence type="ECO:0000256" key="5">
    <source>
        <dbReference type="ARBA" id="ARBA00023136"/>
    </source>
</evidence>
<dbReference type="InterPro" id="IPR052847">
    <property type="entry name" value="Ext_Synaptotagmin/KAHRP-like"/>
</dbReference>
<sequence length="505" mass="58063">MGRAEVSIIHHLAFVLLVLWILNYIGRSHPFAFFIALLYLYEVNQSYSKRLWRRLQFEERKSANQNRLLLDSESVRWLNHVVERAWPICMEQIASKEFLLPIIPWFLENYKPWTAKEAAVRHLYLGRNPPTFTEIRVLHEPDGDDDMILELGLNFISAEDIDAELVVQLRKRLGFGMRAKMHVTGMHVEGKILVGLKFIDHWPFIGHVRVCFVEAPYFQMTIKPIFHHGVDVTEVPGIAGWLDKLLAIVFEETLVEPNMLVVDVEKFASRMTDWFTIYEKHPIAFAKVEVIEAADMKAGDISGFADPYVKGQLGPYRFRTKIQKKTLAPRWQEEFKIPISSWEAPNELIIQVCDKDRMFNDTLGECHININKLIGGQRHDKWFTLRNIRTGRLHLAITVLEENEKDSNRGKSSDDGSSEATEATTSRSPSSKKLSPIKGGCRPDEDSEFSNSPESFVSTGSDGSNDNEGDVHGNHRFHRVNLIQRGLRKISNKLHKDKNGHDPWD</sequence>
<dbReference type="CDD" id="cd00030">
    <property type="entry name" value="C2"/>
    <property type="match status" value="1"/>
</dbReference>
<evidence type="ECO:0000259" key="9">
    <source>
        <dbReference type="PROSITE" id="PS51847"/>
    </source>
</evidence>
<evidence type="ECO:0000256" key="7">
    <source>
        <dbReference type="SAM" id="Phobius"/>
    </source>
</evidence>
<dbReference type="Pfam" id="PF25669">
    <property type="entry name" value="SMP_MUG190-like"/>
    <property type="match status" value="1"/>
</dbReference>
<proteinExistence type="predicted"/>
<dbReference type="GO" id="GO:0008289">
    <property type="term" value="F:lipid binding"/>
    <property type="evidence" value="ECO:0007669"/>
    <property type="project" value="UniProtKB-KW"/>
</dbReference>
<evidence type="ECO:0000256" key="1">
    <source>
        <dbReference type="ARBA" id="ARBA00004370"/>
    </source>
</evidence>
<gene>
    <name evidence="10" type="ORF">A4U43_C05F28790</name>
</gene>
<dbReference type="Gramene" id="ONK69964">
    <property type="protein sequence ID" value="ONK69964"/>
    <property type="gene ID" value="A4U43_C05F28790"/>
</dbReference>
<dbReference type="AlphaFoldDB" id="A0A5P1EVU8"/>
<dbReference type="PROSITE" id="PS50004">
    <property type="entry name" value="C2"/>
    <property type="match status" value="1"/>
</dbReference>
<dbReference type="PANTHER" id="PTHR47042:SF4">
    <property type="entry name" value="OS02G0313700 PROTEIN"/>
    <property type="match status" value="1"/>
</dbReference>
<keyword evidence="4" id="KW-0446">Lipid-binding</keyword>
<dbReference type="EMBL" id="CM007385">
    <property type="protein sequence ID" value="ONK69964.1"/>
    <property type="molecule type" value="Genomic_DNA"/>
</dbReference>
<feature type="region of interest" description="Disordered" evidence="6">
    <location>
        <begin position="404"/>
        <end position="480"/>
    </location>
</feature>
<dbReference type="CDD" id="cd21669">
    <property type="entry name" value="SMP_SF"/>
    <property type="match status" value="1"/>
</dbReference>
<comment type="subcellular location">
    <subcellularLocation>
        <location evidence="1">Membrane</location>
    </subcellularLocation>
</comment>
<dbReference type="PANTHER" id="PTHR47042">
    <property type="entry name" value="C2 DOMAIN-CONTAINING PROTEIN-LIKE"/>
    <property type="match status" value="1"/>
</dbReference>